<dbReference type="Pfam" id="PF18899">
    <property type="entry name" value="DUF5655"/>
    <property type="match status" value="1"/>
</dbReference>
<dbReference type="InterPro" id="IPR011856">
    <property type="entry name" value="tRNA_endonuc-like_dom_sf"/>
</dbReference>
<reference evidence="3" key="1">
    <citation type="journal article" date="2019" name="Int. J. Syst. Evol. Microbiol.">
        <title>The Global Catalogue of Microorganisms (GCM) 10K type strain sequencing project: providing services to taxonomists for standard genome sequencing and annotation.</title>
        <authorList>
            <consortium name="The Broad Institute Genomics Platform"/>
            <consortium name="The Broad Institute Genome Sequencing Center for Infectious Disease"/>
            <person name="Wu L."/>
            <person name="Ma J."/>
        </authorList>
    </citation>
    <scope>NUCLEOTIDE SEQUENCE [LARGE SCALE GENOMIC DNA]</scope>
    <source>
        <strain evidence="3">KCTC 42398</strain>
    </source>
</reference>
<evidence type="ECO:0000259" key="1">
    <source>
        <dbReference type="Pfam" id="PF18899"/>
    </source>
</evidence>
<gene>
    <name evidence="2" type="ORF">ACFSR8_08605</name>
</gene>
<proteinExistence type="predicted"/>
<dbReference type="RefSeq" id="WP_380291049.1">
    <property type="nucleotide sequence ID" value="NZ_JBHULY010000016.1"/>
</dbReference>
<organism evidence="2 3">
    <name type="scientific">Hyunsoonleella rubra</name>
    <dbReference type="NCBI Taxonomy" id="1737062"/>
    <lineage>
        <taxon>Bacteria</taxon>
        <taxon>Pseudomonadati</taxon>
        <taxon>Bacteroidota</taxon>
        <taxon>Flavobacteriia</taxon>
        <taxon>Flavobacteriales</taxon>
        <taxon>Flavobacteriaceae</taxon>
    </lineage>
</organism>
<dbReference type="Proteomes" id="UP001597476">
    <property type="component" value="Unassembled WGS sequence"/>
</dbReference>
<protein>
    <submittedName>
        <fullName evidence="2">DUF5655 domain-containing protein</fullName>
    </submittedName>
</protein>
<name>A0ABW5TCM6_9FLAO</name>
<dbReference type="EMBL" id="JBHULY010000016">
    <property type="protein sequence ID" value="MFD2726273.1"/>
    <property type="molecule type" value="Genomic_DNA"/>
</dbReference>
<feature type="domain" description="DUF5655" evidence="1">
    <location>
        <begin position="197"/>
        <end position="288"/>
    </location>
</feature>
<accession>A0ABW5TCM6</accession>
<dbReference type="InterPro" id="IPR043714">
    <property type="entry name" value="DUF5655"/>
</dbReference>
<comment type="caution">
    <text evidence="2">The sequence shown here is derived from an EMBL/GenBank/DDBJ whole genome shotgun (WGS) entry which is preliminary data.</text>
</comment>
<dbReference type="Gene3D" id="3.40.1350.10">
    <property type="match status" value="1"/>
</dbReference>
<evidence type="ECO:0000313" key="3">
    <source>
        <dbReference type="Proteomes" id="UP001597476"/>
    </source>
</evidence>
<sequence length="311" mass="35855">MAIFDIKEIRVKRIKPTQFRLEKDLQNLIELNLETIFNCRLIASEFSTGNLHSGRIDTLGISEDNNPVIIEYKKVASSELINQSLYYLHWITDHKGDFQIAVNKSIKEQIEVDWSDIRVICIAPEFKKYDLHAVQTMGSNIELWQYKLYENGILSIEEVYRKSTNTNTAIDTNGKNPVMVAAGKKAAETRRTGTYTIEEHFNKLNPELTELFNQIREYIVGLDNAIEESPKRYYIAYKTSQNFVCIEAQKRKLLLYLKLGLEDVEPMPRQGRDVSNIGHFGTGDFELTIKNKKDFEDTKYLIEKSLANIGG</sequence>
<keyword evidence="3" id="KW-1185">Reference proteome</keyword>
<evidence type="ECO:0000313" key="2">
    <source>
        <dbReference type="EMBL" id="MFD2726273.1"/>
    </source>
</evidence>